<protein>
    <submittedName>
        <fullName evidence="1">SJCHGC08378 protein</fullName>
    </submittedName>
</protein>
<reference evidence="1" key="2">
    <citation type="journal article" date="2006" name="PLoS Pathog.">
        <title>New perspectives on host-parasite interplay by comparative transcriptomic and proteomic analyses of Schistosoma japonicum.</title>
        <authorList>
            <person name="Liu F."/>
            <person name="Lu J."/>
            <person name="Hu W."/>
            <person name="Wang S.Y."/>
            <person name="Cui S.J."/>
            <person name="Chi M."/>
            <person name="Yan Q."/>
            <person name="Wang X.R."/>
            <person name="Song H.D."/>
            <person name="Xu X.N."/>
            <person name="Wang J.J."/>
            <person name="Zhang X.L."/>
            <person name="Zhang X."/>
            <person name="Wang Z.Q."/>
            <person name="Xue C.L."/>
            <person name="Brindley P.J."/>
            <person name="McManus D.P."/>
            <person name="Yang P.Y."/>
            <person name="Feng Z."/>
            <person name="Chen Z."/>
            <person name="Han Z.G."/>
        </authorList>
    </citation>
    <scope>NUCLEOTIDE SEQUENCE</scope>
</reference>
<proteinExistence type="evidence at transcript level"/>
<reference evidence="1" key="1">
    <citation type="submission" date="2004-11" db="EMBL/GenBank/DDBJ databases">
        <title>The full-length cDNA sequences of Schistosoma japonicum genes.</title>
        <authorList>
            <person name="Han Z."/>
        </authorList>
    </citation>
    <scope>NUCLEOTIDE SEQUENCE</scope>
</reference>
<sequence length="152" mass="17831">MNRLNYHIYGTHPTKKSNERNIPLCSNETRNLIFHSYKDIPSSSVYMSQDLYFLYNNSRDIQVMKKVRKGIFIGLKTHKKRFKIGRMLTDKILSKNLPIHSDKKPRNQSSSHRHCILISLNGGKCISTRNKRSPSMKNFIRNVPSKTYLKTF</sequence>
<name>Q5DEV9_SCHJA</name>
<organism evidence="1">
    <name type="scientific">Schistosoma japonicum</name>
    <name type="common">Blood fluke</name>
    <dbReference type="NCBI Taxonomy" id="6182"/>
    <lineage>
        <taxon>Eukaryota</taxon>
        <taxon>Metazoa</taxon>
        <taxon>Spiralia</taxon>
        <taxon>Lophotrochozoa</taxon>
        <taxon>Platyhelminthes</taxon>
        <taxon>Trematoda</taxon>
        <taxon>Digenea</taxon>
        <taxon>Strigeidida</taxon>
        <taxon>Schistosomatoidea</taxon>
        <taxon>Schistosomatidae</taxon>
        <taxon>Schistosoma</taxon>
    </lineage>
</organism>
<evidence type="ECO:0000313" key="1">
    <source>
        <dbReference type="EMBL" id="AAW25647.1"/>
    </source>
</evidence>
<accession>Q5DEV9</accession>
<dbReference type="AlphaFoldDB" id="Q5DEV9"/>
<dbReference type="EMBL" id="AY813915">
    <property type="protein sequence ID" value="AAW25647.1"/>
    <property type="molecule type" value="mRNA"/>
</dbReference>